<dbReference type="InterPro" id="IPR003171">
    <property type="entry name" value="Mehydrof_redctse-like"/>
</dbReference>
<reference evidence="7" key="1">
    <citation type="submission" date="2018-06" db="EMBL/GenBank/DDBJ databases">
        <authorList>
            <person name="Zhirakovskaya E."/>
        </authorList>
    </citation>
    <scope>NUCLEOTIDE SEQUENCE</scope>
</reference>
<comment type="cofactor">
    <cofactor evidence="1">
        <name>FAD</name>
        <dbReference type="ChEBI" id="CHEBI:57692"/>
    </cofactor>
</comment>
<evidence type="ECO:0000256" key="2">
    <source>
        <dbReference type="ARBA" id="ARBA00004777"/>
    </source>
</evidence>
<dbReference type="GO" id="GO:0004489">
    <property type="term" value="F:methylenetetrahydrofolate reductase [NAD(P)H] activity"/>
    <property type="evidence" value="ECO:0007669"/>
    <property type="project" value="UniProtKB-EC"/>
</dbReference>
<comment type="pathway">
    <text evidence="2">One-carbon metabolism; tetrahydrofolate interconversion.</text>
</comment>
<dbReference type="Pfam" id="PF02219">
    <property type="entry name" value="MTHFR"/>
    <property type="match status" value="1"/>
</dbReference>
<proteinExistence type="inferred from homology"/>
<evidence type="ECO:0000313" key="7">
    <source>
        <dbReference type="EMBL" id="VAV84093.1"/>
    </source>
</evidence>
<sequence length="292" mass="32313">MEGTEKSNLQKTLESGEFAITAEICPPRGTDIKHFIEKARMLKDHVVAANVTDNQRAVMRLSSLAASAILVREGMEPVYQLTCRDRNRIAMQSDLMGAWTLGIKNVLALTGDHVNCGDHREAKPVFDLDVVQLVETITRANNGLSLKGRELRGGTDFFTGAVVSPEADPFETEKIKFDKKVRAGARFFQSQAVYDMDRFKRFFDEAEKTGAKILAGILLLKSSKMAHFLNKNVPGVMVPQALIDEVDQAPDQLEKGIEIAARQVKELRGYCHGAHIMAMSQEISVPKIIALS</sequence>
<dbReference type="UniPathway" id="UPA00193"/>
<dbReference type="CDD" id="cd00537">
    <property type="entry name" value="MTHFR"/>
    <property type="match status" value="1"/>
</dbReference>
<keyword evidence="4" id="KW-0285">Flavoprotein</keyword>
<evidence type="ECO:0000256" key="4">
    <source>
        <dbReference type="ARBA" id="ARBA00022630"/>
    </source>
</evidence>
<name>A0A3B0RHF0_9ZZZZ</name>
<dbReference type="GO" id="GO:0071949">
    <property type="term" value="F:FAD binding"/>
    <property type="evidence" value="ECO:0007669"/>
    <property type="project" value="TreeGrafter"/>
</dbReference>
<dbReference type="SUPFAM" id="SSF51730">
    <property type="entry name" value="FAD-linked oxidoreductase"/>
    <property type="match status" value="1"/>
</dbReference>
<keyword evidence="6 7" id="KW-0560">Oxidoreductase</keyword>
<dbReference type="PANTHER" id="PTHR45754:SF3">
    <property type="entry name" value="METHYLENETETRAHYDROFOLATE REDUCTASE (NADPH)"/>
    <property type="match status" value="1"/>
</dbReference>
<dbReference type="GO" id="GO:0005829">
    <property type="term" value="C:cytosol"/>
    <property type="evidence" value="ECO:0007669"/>
    <property type="project" value="TreeGrafter"/>
</dbReference>
<dbReference type="InterPro" id="IPR029041">
    <property type="entry name" value="FAD-linked_oxidoreductase-like"/>
</dbReference>
<gene>
    <name evidence="7" type="ORF">MNBD_DELTA01-733</name>
</gene>
<dbReference type="GO" id="GO:0035999">
    <property type="term" value="P:tetrahydrofolate interconversion"/>
    <property type="evidence" value="ECO:0007669"/>
    <property type="project" value="UniProtKB-UniPathway"/>
</dbReference>
<dbReference type="EMBL" id="UOEA01000060">
    <property type="protein sequence ID" value="VAV84093.1"/>
    <property type="molecule type" value="Genomic_DNA"/>
</dbReference>
<organism evidence="7">
    <name type="scientific">hydrothermal vent metagenome</name>
    <dbReference type="NCBI Taxonomy" id="652676"/>
    <lineage>
        <taxon>unclassified sequences</taxon>
        <taxon>metagenomes</taxon>
        <taxon>ecological metagenomes</taxon>
    </lineage>
</organism>
<evidence type="ECO:0000256" key="1">
    <source>
        <dbReference type="ARBA" id="ARBA00001974"/>
    </source>
</evidence>
<dbReference type="EC" id="1.5.1.20" evidence="7"/>
<protein>
    <submittedName>
        <fullName evidence="7">5,10-methylenetetrahydrofolate reductase</fullName>
        <ecNumber evidence="7">1.5.1.20</ecNumber>
    </submittedName>
</protein>
<evidence type="ECO:0000256" key="6">
    <source>
        <dbReference type="ARBA" id="ARBA00023002"/>
    </source>
</evidence>
<accession>A0A3B0RHF0</accession>
<evidence type="ECO:0000256" key="3">
    <source>
        <dbReference type="ARBA" id="ARBA00006743"/>
    </source>
</evidence>
<evidence type="ECO:0000256" key="5">
    <source>
        <dbReference type="ARBA" id="ARBA00022827"/>
    </source>
</evidence>
<dbReference type="AlphaFoldDB" id="A0A3B0RHF0"/>
<keyword evidence="5" id="KW-0274">FAD</keyword>
<dbReference type="PANTHER" id="PTHR45754">
    <property type="entry name" value="METHYLENETETRAHYDROFOLATE REDUCTASE"/>
    <property type="match status" value="1"/>
</dbReference>
<comment type="similarity">
    <text evidence="3">Belongs to the methylenetetrahydrofolate reductase family.</text>
</comment>
<dbReference type="Gene3D" id="3.20.20.220">
    <property type="match status" value="1"/>
</dbReference>
<dbReference type="GO" id="GO:0009086">
    <property type="term" value="P:methionine biosynthetic process"/>
    <property type="evidence" value="ECO:0007669"/>
    <property type="project" value="TreeGrafter"/>
</dbReference>